<dbReference type="PANTHER" id="PTHR12290">
    <property type="entry name" value="CORNICHON-RELATED"/>
    <property type="match status" value="1"/>
</dbReference>
<proteinExistence type="inferred from homology"/>
<evidence type="ECO:0000259" key="2">
    <source>
        <dbReference type="Pfam" id="PF04127"/>
    </source>
</evidence>
<evidence type="ECO:0000313" key="3">
    <source>
        <dbReference type="EMBL" id="JAP59697.1"/>
    </source>
</evidence>
<organism evidence="3">
    <name type="scientific">Schistocephalus solidus</name>
    <name type="common">Tapeworm</name>
    <dbReference type="NCBI Taxonomy" id="70667"/>
    <lineage>
        <taxon>Eukaryota</taxon>
        <taxon>Metazoa</taxon>
        <taxon>Spiralia</taxon>
        <taxon>Lophotrochozoa</taxon>
        <taxon>Platyhelminthes</taxon>
        <taxon>Cestoda</taxon>
        <taxon>Eucestoda</taxon>
        <taxon>Diphyllobothriidea</taxon>
        <taxon>Diphyllobothriidae</taxon>
        <taxon>Schistocephalus</taxon>
    </lineage>
</organism>
<dbReference type="EMBL" id="GEEE01003528">
    <property type="protein sequence ID" value="JAP59697.1"/>
    <property type="molecule type" value="Transcribed_RNA"/>
</dbReference>
<dbReference type="Pfam" id="PF04127">
    <property type="entry name" value="DFP"/>
    <property type="match status" value="1"/>
</dbReference>
<gene>
    <name evidence="3" type="primary">PPCS</name>
    <name evidence="3" type="ORF">TR121191</name>
</gene>
<dbReference type="InterPro" id="IPR035929">
    <property type="entry name" value="CoaB-like_sf"/>
</dbReference>
<dbReference type="GO" id="GO:0015937">
    <property type="term" value="P:coenzyme A biosynthetic process"/>
    <property type="evidence" value="ECO:0007669"/>
    <property type="project" value="UniProtKB-ARBA"/>
</dbReference>
<dbReference type="GO" id="GO:0016874">
    <property type="term" value="F:ligase activity"/>
    <property type="evidence" value="ECO:0007669"/>
    <property type="project" value="UniProtKB-KW"/>
</dbReference>
<name>A0A0V0J212_SCHSO</name>
<protein>
    <submittedName>
        <fullName evidence="3">Phosphopantothenate--cysteine ligase CAB2</fullName>
    </submittedName>
</protein>
<keyword evidence="3" id="KW-0436">Ligase</keyword>
<dbReference type="InterPro" id="IPR007085">
    <property type="entry name" value="DNA/pantothenate-metab_flavo_C"/>
</dbReference>
<reference evidence="3" key="1">
    <citation type="submission" date="2016-01" db="EMBL/GenBank/DDBJ databases">
        <title>Reference transcriptome for the parasite Schistocephalus solidus: insights into the molecular evolution of parasitism.</title>
        <authorList>
            <person name="Hebert F.O."/>
            <person name="Grambauer S."/>
            <person name="Barber I."/>
            <person name="Landry C.R."/>
            <person name="Aubin-Horth N."/>
        </authorList>
    </citation>
    <scope>NUCLEOTIDE SEQUENCE</scope>
</reference>
<dbReference type="AlphaFoldDB" id="A0A0V0J212"/>
<sequence length="389" mass="43817">MEGEANFCPPKGDLDAWLQTQEDELRQTPEWNISSARVADFVGRNRGQRIALVTSGGTAAPLELNTVRFIDNFSTGQRGAVSAEYFLKAGYAVVFLHRRYSFVPFMHRINRGVRATYRPSTATTMTAADYNNPVTTMAKRREIEDNAVQGLVSLVADCTRNFSKFKDRLLLLEFFTVEDYLVKLRWLCRLMLQTPAPLEDDVDAVRQSMPLLVYLAAAVSDFFIPRDLLPQHKLHVGDGVPSEQTETDHVFSSRCVRVGTNGSLTVHLSPVPKTLRLLTSVWARDAFVVSFKLETDKEVLLTRAKQALEKYQTHVVVANLLHTRKRELWLIAASATFSSAAAVSVHKESESCEHISLSPSADIKSEIEEPLIERISELHNLFISHYHNQ</sequence>
<comment type="similarity">
    <text evidence="1">Belongs to the PPC synthetase family.</text>
</comment>
<accession>A0A0V0J212</accession>
<dbReference type="SUPFAM" id="SSF102645">
    <property type="entry name" value="CoaB-like"/>
    <property type="match status" value="1"/>
</dbReference>
<dbReference type="Gene3D" id="3.40.50.10300">
    <property type="entry name" value="CoaB-like"/>
    <property type="match status" value="1"/>
</dbReference>
<feature type="domain" description="DNA/pantothenate metabolism flavoprotein C-terminal" evidence="2">
    <location>
        <begin position="51"/>
        <end position="99"/>
    </location>
</feature>
<evidence type="ECO:0000256" key="1">
    <source>
        <dbReference type="ARBA" id="ARBA00005703"/>
    </source>
</evidence>